<sequence length="305" mass="33968">MELIVYTLNSFAKTEDGGNPAGVVLQADGLSDEEMLSIAQQVGFSETAFVQESEKANYKVRFFTPNSEVDLCGHATIATFTLLKIKKIIEDGILCQETKAGILNIEVHNDKIYMNQNTPEYFNIIDKNEIADSLNITQNDFVSHLPVQIVSTGLKDIMIPIKSLDRLLAITPDLEKITALSKKYNVSGFHVFSLETKFDSTAHCRNFAPLYNINEESATGTSNGALACYLYNHGIVNKEQSSELIFEQGYSMQKPSEILVRLKIDKNKICEVKVGGTAIIKQELSLGKPIFPSVILEEKRPRQKP</sequence>
<dbReference type="Pfam" id="PF02567">
    <property type="entry name" value="PhzC-PhzF"/>
    <property type="match status" value="1"/>
</dbReference>
<dbReference type="RefSeq" id="WP_229534826.1">
    <property type="nucleotide sequence ID" value="NZ_JAJHJB010000010.1"/>
</dbReference>
<dbReference type="EMBL" id="JAJHJB010000010">
    <property type="protein sequence ID" value="MCC5465579.1"/>
    <property type="molecule type" value="Genomic_DNA"/>
</dbReference>
<reference evidence="3" key="1">
    <citation type="submission" date="2021-11" db="EMBL/GenBank/DDBJ databases">
        <title>Description of a new species Pelosinus isolated from the bottom sediments of Lake Baikal.</title>
        <authorList>
            <person name="Zakharyuk A."/>
        </authorList>
    </citation>
    <scope>NUCLEOTIDE SEQUENCE</scope>
    <source>
        <strain evidence="3">Bkl1</strain>
    </source>
</reference>
<dbReference type="NCBIfam" id="TIGR00654">
    <property type="entry name" value="PhzF_family"/>
    <property type="match status" value="1"/>
</dbReference>
<keyword evidence="4" id="KW-1185">Reference proteome</keyword>
<dbReference type="InterPro" id="IPR003719">
    <property type="entry name" value="Phenazine_PhzF-like"/>
</dbReference>
<dbReference type="Proteomes" id="UP001165492">
    <property type="component" value="Unassembled WGS sequence"/>
</dbReference>
<evidence type="ECO:0000313" key="4">
    <source>
        <dbReference type="Proteomes" id="UP001165492"/>
    </source>
</evidence>
<dbReference type="Gene3D" id="3.10.310.10">
    <property type="entry name" value="Diaminopimelate Epimerase, Chain A, domain 1"/>
    <property type="match status" value="2"/>
</dbReference>
<dbReference type="PANTHER" id="PTHR13774:SF39">
    <property type="entry name" value="BIOSYNTHESIS PROTEIN, PUTATIVE-RELATED"/>
    <property type="match status" value="1"/>
</dbReference>
<proteinExistence type="inferred from homology"/>
<comment type="similarity">
    <text evidence="1">Belongs to the PhzF family.</text>
</comment>
<protein>
    <submittedName>
        <fullName evidence="3">PhzF family phenazine biosynthesis protein</fullName>
    </submittedName>
</protein>
<organism evidence="3 4">
    <name type="scientific">Pelosinus baikalensis</name>
    <dbReference type="NCBI Taxonomy" id="2892015"/>
    <lineage>
        <taxon>Bacteria</taxon>
        <taxon>Bacillati</taxon>
        <taxon>Bacillota</taxon>
        <taxon>Negativicutes</taxon>
        <taxon>Selenomonadales</taxon>
        <taxon>Sporomusaceae</taxon>
        <taxon>Pelosinus</taxon>
    </lineage>
</organism>
<dbReference type="SUPFAM" id="SSF54506">
    <property type="entry name" value="Diaminopimelate epimerase-like"/>
    <property type="match status" value="1"/>
</dbReference>
<dbReference type="PANTHER" id="PTHR13774">
    <property type="entry name" value="PHENAZINE BIOSYNTHESIS PROTEIN"/>
    <property type="match status" value="1"/>
</dbReference>
<evidence type="ECO:0000256" key="2">
    <source>
        <dbReference type="ARBA" id="ARBA00023235"/>
    </source>
</evidence>
<comment type="caution">
    <text evidence="3">The sequence shown here is derived from an EMBL/GenBank/DDBJ whole genome shotgun (WGS) entry which is preliminary data.</text>
</comment>
<evidence type="ECO:0000313" key="3">
    <source>
        <dbReference type="EMBL" id="MCC5465579.1"/>
    </source>
</evidence>
<dbReference type="PIRSF" id="PIRSF016184">
    <property type="entry name" value="PhzC_PhzF"/>
    <property type="match status" value="1"/>
</dbReference>
<gene>
    <name evidence="3" type="ORF">LMF89_09420</name>
</gene>
<keyword evidence="2" id="KW-0413">Isomerase</keyword>
<accession>A0ABS8HUL2</accession>
<name>A0ABS8HUL2_9FIRM</name>
<evidence type="ECO:0000256" key="1">
    <source>
        <dbReference type="ARBA" id="ARBA00008270"/>
    </source>
</evidence>